<proteinExistence type="predicted"/>
<comment type="caution">
    <text evidence="2">The sequence shown here is derived from an EMBL/GenBank/DDBJ whole genome shotgun (WGS) entry which is preliminary data.</text>
</comment>
<dbReference type="EMBL" id="QXFU01000385">
    <property type="protein sequence ID" value="KAE9034937.1"/>
    <property type="molecule type" value="Genomic_DNA"/>
</dbReference>
<evidence type="ECO:0000313" key="2">
    <source>
        <dbReference type="EMBL" id="KAE9034937.1"/>
    </source>
</evidence>
<feature type="compositionally biased region" description="Acidic residues" evidence="1">
    <location>
        <begin position="1"/>
        <end position="27"/>
    </location>
</feature>
<evidence type="ECO:0000313" key="3">
    <source>
        <dbReference type="Proteomes" id="UP000435112"/>
    </source>
</evidence>
<sequence>MMDDLWADEEEDEYKDADEGEGEEEDQGVQAEAVETDSTPSRTDRLERRGGRPPVNTNPYRIPPGHGRDYAEYPHYGATPGPFPMQNM</sequence>
<organism evidence="2 3">
    <name type="scientific">Phytophthora rubi</name>
    <dbReference type="NCBI Taxonomy" id="129364"/>
    <lineage>
        <taxon>Eukaryota</taxon>
        <taxon>Sar</taxon>
        <taxon>Stramenopiles</taxon>
        <taxon>Oomycota</taxon>
        <taxon>Peronosporomycetes</taxon>
        <taxon>Peronosporales</taxon>
        <taxon>Peronosporaceae</taxon>
        <taxon>Phytophthora</taxon>
    </lineage>
</organism>
<reference evidence="2 3" key="1">
    <citation type="submission" date="2018-09" db="EMBL/GenBank/DDBJ databases">
        <title>Genomic investigation of the strawberry pathogen Phytophthora fragariae indicates pathogenicity is determined by transcriptional variation in three key races.</title>
        <authorList>
            <person name="Adams T.M."/>
            <person name="Armitage A.D."/>
            <person name="Sobczyk M.K."/>
            <person name="Bates H.J."/>
            <person name="Dunwell J.M."/>
            <person name="Nellist C.F."/>
            <person name="Harrison R.J."/>
        </authorList>
    </citation>
    <scope>NUCLEOTIDE SEQUENCE [LARGE SCALE GENOMIC DNA]</scope>
    <source>
        <strain evidence="2 3">SCRP324</strain>
    </source>
</reference>
<gene>
    <name evidence="2" type="ORF">PR002_g7851</name>
</gene>
<name>A0A6A3MPR5_9STRA</name>
<protein>
    <submittedName>
        <fullName evidence="2">Uncharacterized protein</fullName>
    </submittedName>
</protein>
<accession>A0A6A3MPR5</accession>
<feature type="region of interest" description="Disordered" evidence="1">
    <location>
        <begin position="1"/>
        <end position="88"/>
    </location>
</feature>
<evidence type="ECO:0000256" key="1">
    <source>
        <dbReference type="SAM" id="MobiDB-lite"/>
    </source>
</evidence>
<dbReference type="Proteomes" id="UP000435112">
    <property type="component" value="Unassembled WGS sequence"/>
</dbReference>
<dbReference type="AlphaFoldDB" id="A0A6A3MPR5"/>